<proteinExistence type="predicted"/>
<evidence type="ECO:0000313" key="1">
    <source>
        <dbReference type="EMBL" id="MFC3150038.1"/>
    </source>
</evidence>
<comment type="caution">
    <text evidence="1">The sequence shown here is derived from an EMBL/GenBank/DDBJ whole genome shotgun (WGS) entry which is preliminary data.</text>
</comment>
<organism evidence="1 2">
    <name type="scientific">Litoribrevibacter euphylliae</name>
    <dbReference type="NCBI Taxonomy" id="1834034"/>
    <lineage>
        <taxon>Bacteria</taxon>
        <taxon>Pseudomonadati</taxon>
        <taxon>Pseudomonadota</taxon>
        <taxon>Gammaproteobacteria</taxon>
        <taxon>Oceanospirillales</taxon>
        <taxon>Oceanospirillaceae</taxon>
        <taxon>Litoribrevibacter</taxon>
    </lineage>
</organism>
<reference evidence="2" key="1">
    <citation type="journal article" date="2019" name="Int. J. Syst. Evol. Microbiol.">
        <title>The Global Catalogue of Microorganisms (GCM) 10K type strain sequencing project: providing services to taxonomists for standard genome sequencing and annotation.</title>
        <authorList>
            <consortium name="The Broad Institute Genomics Platform"/>
            <consortium name="The Broad Institute Genome Sequencing Center for Infectious Disease"/>
            <person name="Wu L."/>
            <person name="Ma J."/>
        </authorList>
    </citation>
    <scope>NUCLEOTIDE SEQUENCE [LARGE SCALE GENOMIC DNA]</scope>
    <source>
        <strain evidence="2">KCTC 52438</strain>
    </source>
</reference>
<protein>
    <submittedName>
        <fullName evidence="1">Uncharacterized protein</fullName>
    </submittedName>
</protein>
<dbReference type="EMBL" id="JBHRSZ010000002">
    <property type="protein sequence ID" value="MFC3150038.1"/>
    <property type="molecule type" value="Genomic_DNA"/>
</dbReference>
<name>A0ABV7HBV6_9GAMM</name>
<accession>A0ABV7HBV6</accession>
<dbReference type="Proteomes" id="UP001595476">
    <property type="component" value="Unassembled WGS sequence"/>
</dbReference>
<dbReference type="RefSeq" id="WP_386716101.1">
    <property type="nucleotide sequence ID" value="NZ_JBHRSZ010000002.1"/>
</dbReference>
<gene>
    <name evidence="1" type="ORF">ACFOEK_03275</name>
</gene>
<keyword evidence="2" id="KW-1185">Reference proteome</keyword>
<evidence type="ECO:0000313" key="2">
    <source>
        <dbReference type="Proteomes" id="UP001595476"/>
    </source>
</evidence>
<sequence length="150" mass="17121">MFGFKKKKTPTELKFEEQIDGIEVDLLFGDLPTYMDKLQPSLDALSREEKFALNDKGFHTAKLNKTETHKILSLWFALEKGMSMRCFSPGYRIKFLSDQQIVKTASICWQCNHIKLVDASGTENWFSFNGATQTAQDLLAKCRSAIESEL</sequence>